<feature type="compositionally biased region" description="Polar residues" evidence="7">
    <location>
        <begin position="98"/>
        <end position="108"/>
    </location>
</feature>
<feature type="compositionally biased region" description="Basic residues" evidence="7">
    <location>
        <begin position="349"/>
        <end position="358"/>
    </location>
</feature>
<comment type="caution">
    <text evidence="9">The sequence shown here is derived from an EMBL/GenBank/DDBJ whole genome shotgun (WGS) entry which is preliminary data.</text>
</comment>
<keyword evidence="6" id="KW-0175">Coiled coil</keyword>
<keyword evidence="5" id="KW-0206">Cytoskeleton</keyword>
<evidence type="ECO:0000256" key="5">
    <source>
        <dbReference type="ARBA" id="ARBA00023212"/>
    </source>
</evidence>
<gene>
    <name evidence="9" type="ORF">QYE76_066390</name>
</gene>
<dbReference type="InterPro" id="IPR027329">
    <property type="entry name" value="TPX2_C"/>
</dbReference>
<dbReference type="AlphaFoldDB" id="A0AAD8SCT6"/>
<feature type="compositionally biased region" description="Basic and acidic residues" evidence="7">
    <location>
        <begin position="42"/>
        <end position="55"/>
    </location>
</feature>
<evidence type="ECO:0000259" key="8">
    <source>
        <dbReference type="Pfam" id="PF06886"/>
    </source>
</evidence>
<keyword evidence="10" id="KW-1185">Reference proteome</keyword>
<evidence type="ECO:0000313" key="10">
    <source>
        <dbReference type="Proteomes" id="UP001231189"/>
    </source>
</evidence>
<feature type="compositionally biased region" description="Polar residues" evidence="7">
    <location>
        <begin position="136"/>
        <end position="145"/>
    </location>
</feature>
<feature type="compositionally biased region" description="Polar residues" evidence="7">
    <location>
        <begin position="185"/>
        <end position="203"/>
    </location>
</feature>
<evidence type="ECO:0000313" key="9">
    <source>
        <dbReference type="EMBL" id="KAK1648585.1"/>
    </source>
</evidence>
<evidence type="ECO:0000256" key="4">
    <source>
        <dbReference type="ARBA" id="ARBA00022701"/>
    </source>
</evidence>
<dbReference type="GO" id="GO:0008017">
    <property type="term" value="F:microtubule binding"/>
    <property type="evidence" value="ECO:0007669"/>
    <property type="project" value="InterPro"/>
</dbReference>
<feature type="region of interest" description="Disordered" evidence="7">
    <location>
        <begin position="1"/>
        <end position="204"/>
    </location>
</feature>
<protein>
    <recommendedName>
        <fullName evidence="8">TPX2 C-terminal domain-containing protein</fullName>
    </recommendedName>
</protein>
<keyword evidence="4" id="KW-0493">Microtubule</keyword>
<dbReference type="PANTHER" id="PTHR46372">
    <property type="entry name" value="PROTEIN WVD2-LIKE 3"/>
    <property type="match status" value="1"/>
</dbReference>
<sequence length="368" mass="40161">MEDKCDHPAELLGTVDAESPLLSQSEDAVSEPLETADVNGATEHDGSSDTGHAEQTDDEPATKETSAINVEKGDVAQRCVESSADEQENQEMFPVTGTDASDSTSVTSMEDGLEPKKGAQSEPGDVSGYPPDLSNDKSSTGNGNVYDNAKCVLTSSTKKMKRSKSATTRKPLQATNKNSPDDWNDSTLTNSKSLNGKTTTVPSSPVFRCTERAEKRREYYSKLEEKHQAMEEQKTQLEARLKREQEEALRLLRKSLTFKATPMPSFYHEAPSPKAEYKKLPTTRPKSPKLGRKKASMNTSHSSEEGESTRPCCRASRDSLGNHCKCHSSTKPQQQLHPAANARHAAAASKKRAKNHAHKVSVLNIAVC</sequence>
<dbReference type="CDD" id="cd14686">
    <property type="entry name" value="bZIP"/>
    <property type="match status" value="1"/>
</dbReference>
<organism evidence="9 10">
    <name type="scientific">Lolium multiflorum</name>
    <name type="common">Italian ryegrass</name>
    <name type="synonym">Lolium perenne subsp. multiflorum</name>
    <dbReference type="NCBI Taxonomy" id="4521"/>
    <lineage>
        <taxon>Eukaryota</taxon>
        <taxon>Viridiplantae</taxon>
        <taxon>Streptophyta</taxon>
        <taxon>Embryophyta</taxon>
        <taxon>Tracheophyta</taxon>
        <taxon>Spermatophyta</taxon>
        <taxon>Magnoliopsida</taxon>
        <taxon>Liliopsida</taxon>
        <taxon>Poales</taxon>
        <taxon>Poaceae</taxon>
        <taxon>BOP clade</taxon>
        <taxon>Pooideae</taxon>
        <taxon>Poodae</taxon>
        <taxon>Poeae</taxon>
        <taxon>Poeae Chloroplast Group 2 (Poeae type)</taxon>
        <taxon>Loliodinae</taxon>
        <taxon>Loliinae</taxon>
        <taxon>Lolium</taxon>
    </lineage>
</organism>
<dbReference type="GO" id="GO:0005874">
    <property type="term" value="C:microtubule"/>
    <property type="evidence" value="ECO:0007669"/>
    <property type="project" value="UniProtKB-KW"/>
</dbReference>
<reference evidence="9" key="1">
    <citation type="submission" date="2023-07" db="EMBL/GenBank/DDBJ databases">
        <title>A chromosome-level genome assembly of Lolium multiflorum.</title>
        <authorList>
            <person name="Chen Y."/>
            <person name="Copetti D."/>
            <person name="Kolliker R."/>
            <person name="Studer B."/>
        </authorList>
    </citation>
    <scope>NUCLEOTIDE SEQUENCE</scope>
    <source>
        <strain evidence="9">02402/16</strain>
        <tissue evidence="9">Leaf</tissue>
    </source>
</reference>
<dbReference type="Proteomes" id="UP001231189">
    <property type="component" value="Unassembled WGS sequence"/>
</dbReference>
<name>A0AAD8SCT6_LOLMU</name>
<evidence type="ECO:0000256" key="2">
    <source>
        <dbReference type="ARBA" id="ARBA00005885"/>
    </source>
</evidence>
<dbReference type="EMBL" id="JAUUTY010000004">
    <property type="protein sequence ID" value="KAK1648585.1"/>
    <property type="molecule type" value="Genomic_DNA"/>
</dbReference>
<dbReference type="Pfam" id="PF06886">
    <property type="entry name" value="TPX2"/>
    <property type="match status" value="1"/>
</dbReference>
<feature type="compositionally biased region" description="Polar residues" evidence="7">
    <location>
        <begin position="327"/>
        <end position="336"/>
    </location>
</feature>
<feature type="coiled-coil region" evidence="6">
    <location>
        <begin position="213"/>
        <end position="254"/>
    </location>
</feature>
<feature type="compositionally biased region" description="Low complexity" evidence="7">
    <location>
        <begin position="339"/>
        <end position="348"/>
    </location>
</feature>
<dbReference type="PANTHER" id="PTHR46372:SF4">
    <property type="entry name" value="OS11G0592600 PROTEIN"/>
    <property type="match status" value="1"/>
</dbReference>
<evidence type="ECO:0000256" key="6">
    <source>
        <dbReference type="SAM" id="Coils"/>
    </source>
</evidence>
<feature type="compositionally biased region" description="Basic residues" evidence="7">
    <location>
        <begin position="286"/>
        <end position="295"/>
    </location>
</feature>
<keyword evidence="3" id="KW-0963">Cytoplasm</keyword>
<feature type="domain" description="TPX2 C-terminal" evidence="8">
    <location>
        <begin position="206"/>
        <end position="275"/>
    </location>
</feature>
<comment type="subcellular location">
    <subcellularLocation>
        <location evidence="1">Cytoplasm</location>
        <location evidence="1">Cytoskeleton</location>
    </subcellularLocation>
</comment>
<accession>A0AAD8SCT6</accession>
<evidence type="ECO:0000256" key="3">
    <source>
        <dbReference type="ARBA" id="ARBA00022490"/>
    </source>
</evidence>
<evidence type="ECO:0000256" key="1">
    <source>
        <dbReference type="ARBA" id="ARBA00004245"/>
    </source>
</evidence>
<dbReference type="GO" id="GO:0000226">
    <property type="term" value="P:microtubule cytoskeleton organization"/>
    <property type="evidence" value="ECO:0007669"/>
    <property type="project" value="InterPro"/>
</dbReference>
<proteinExistence type="inferred from homology"/>
<feature type="region of interest" description="Disordered" evidence="7">
    <location>
        <begin position="264"/>
        <end position="358"/>
    </location>
</feature>
<evidence type="ECO:0000256" key="7">
    <source>
        <dbReference type="SAM" id="MobiDB-lite"/>
    </source>
</evidence>
<dbReference type="InterPro" id="IPR044806">
    <property type="entry name" value="WVD2/WDL1-4"/>
</dbReference>
<comment type="similarity">
    <text evidence="2">Belongs to the TPX2 family.</text>
</comment>